<dbReference type="EMBL" id="UINC01062278">
    <property type="protein sequence ID" value="SVB88734.1"/>
    <property type="molecule type" value="Genomic_DNA"/>
</dbReference>
<gene>
    <name evidence="2" type="ORF">METZ01_LOCUS241588</name>
</gene>
<reference evidence="2" key="1">
    <citation type="submission" date="2018-05" db="EMBL/GenBank/DDBJ databases">
        <authorList>
            <person name="Lanie J.A."/>
            <person name="Ng W.-L."/>
            <person name="Kazmierczak K.M."/>
            <person name="Andrzejewski T.M."/>
            <person name="Davidsen T.M."/>
            <person name="Wayne K.J."/>
            <person name="Tettelin H."/>
            <person name="Glass J.I."/>
            <person name="Rusch D."/>
            <person name="Podicherti R."/>
            <person name="Tsui H.-C.T."/>
            <person name="Winkler M.E."/>
        </authorList>
    </citation>
    <scope>NUCLEOTIDE SEQUENCE</scope>
</reference>
<evidence type="ECO:0000259" key="1">
    <source>
        <dbReference type="Pfam" id="PF07364"/>
    </source>
</evidence>
<proteinExistence type="predicted"/>
<dbReference type="Pfam" id="PF07364">
    <property type="entry name" value="DUF1485"/>
    <property type="match status" value="1"/>
</dbReference>
<dbReference type="InterPro" id="IPR015995">
    <property type="entry name" value="MlrC_N"/>
</dbReference>
<accession>A0A382HMW5</accession>
<evidence type="ECO:0000313" key="2">
    <source>
        <dbReference type="EMBL" id="SVB88734.1"/>
    </source>
</evidence>
<sequence>MTHRVLVAGLVHETHTFLAQSTDLTGFEALVWVRGQQMLDRCRGDASPMGGALEVADASGWQVIPSRYGAAIPSGTI</sequence>
<feature type="domain" description="Microcystin LR degradation protein MlrC N-terminal" evidence="1">
    <location>
        <begin position="4"/>
        <end position="77"/>
    </location>
</feature>
<name>A0A382HMW5_9ZZZZ</name>
<dbReference type="AlphaFoldDB" id="A0A382HMW5"/>
<protein>
    <recommendedName>
        <fullName evidence="1">Microcystin LR degradation protein MlrC N-terminal domain-containing protein</fullName>
    </recommendedName>
</protein>
<organism evidence="2">
    <name type="scientific">marine metagenome</name>
    <dbReference type="NCBI Taxonomy" id="408172"/>
    <lineage>
        <taxon>unclassified sequences</taxon>
        <taxon>metagenomes</taxon>
        <taxon>ecological metagenomes</taxon>
    </lineage>
</organism>